<dbReference type="OrthoDB" id="8943028at2759"/>
<evidence type="ECO:0000259" key="9">
    <source>
        <dbReference type="PROSITE" id="PS50157"/>
    </source>
</evidence>
<evidence type="ECO:0000313" key="11">
    <source>
        <dbReference type="Proteomes" id="UP001152803"/>
    </source>
</evidence>
<evidence type="ECO:0000256" key="6">
    <source>
        <dbReference type="ARBA" id="ARBA00023242"/>
    </source>
</evidence>
<feature type="region of interest" description="Disordered" evidence="8">
    <location>
        <begin position="440"/>
        <end position="491"/>
    </location>
</feature>
<feature type="region of interest" description="Disordered" evidence="8">
    <location>
        <begin position="136"/>
        <end position="230"/>
    </location>
</feature>
<evidence type="ECO:0000256" key="7">
    <source>
        <dbReference type="PROSITE-ProRule" id="PRU00042"/>
    </source>
</evidence>
<keyword evidence="5" id="KW-0862">Zinc</keyword>
<name>A0A9Q1DHX3_CONCO</name>
<dbReference type="Gene3D" id="3.30.160.60">
    <property type="entry name" value="Classic Zinc Finger"/>
    <property type="match status" value="1"/>
</dbReference>
<keyword evidence="4 7" id="KW-0863">Zinc-finger</keyword>
<dbReference type="Proteomes" id="UP001152803">
    <property type="component" value="Unassembled WGS sequence"/>
</dbReference>
<protein>
    <recommendedName>
        <fullName evidence="9">C2H2-type domain-containing protein</fullName>
    </recommendedName>
</protein>
<dbReference type="InterPro" id="IPR036236">
    <property type="entry name" value="Znf_C2H2_sf"/>
</dbReference>
<feature type="compositionally biased region" description="Low complexity" evidence="8">
    <location>
        <begin position="221"/>
        <end position="230"/>
    </location>
</feature>
<evidence type="ECO:0000256" key="4">
    <source>
        <dbReference type="ARBA" id="ARBA00022771"/>
    </source>
</evidence>
<keyword evidence="6" id="KW-0539">Nucleus</keyword>
<dbReference type="SMART" id="SM00355">
    <property type="entry name" value="ZnF_C2H2"/>
    <property type="match status" value="2"/>
</dbReference>
<feature type="region of interest" description="Disordered" evidence="8">
    <location>
        <begin position="242"/>
        <end position="353"/>
    </location>
</feature>
<organism evidence="10 11">
    <name type="scientific">Conger conger</name>
    <name type="common">Conger eel</name>
    <name type="synonym">Muraena conger</name>
    <dbReference type="NCBI Taxonomy" id="82655"/>
    <lineage>
        <taxon>Eukaryota</taxon>
        <taxon>Metazoa</taxon>
        <taxon>Chordata</taxon>
        <taxon>Craniata</taxon>
        <taxon>Vertebrata</taxon>
        <taxon>Euteleostomi</taxon>
        <taxon>Actinopterygii</taxon>
        <taxon>Neopterygii</taxon>
        <taxon>Teleostei</taxon>
        <taxon>Anguilliformes</taxon>
        <taxon>Congridae</taxon>
        <taxon>Conger</taxon>
    </lineage>
</organism>
<keyword evidence="3" id="KW-0677">Repeat</keyword>
<keyword evidence="11" id="KW-1185">Reference proteome</keyword>
<dbReference type="GO" id="GO:0005634">
    <property type="term" value="C:nucleus"/>
    <property type="evidence" value="ECO:0007669"/>
    <property type="project" value="UniProtKB-SubCell"/>
</dbReference>
<keyword evidence="2" id="KW-0479">Metal-binding</keyword>
<dbReference type="InterPro" id="IPR013087">
    <property type="entry name" value="Znf_C2H2_type"/>
</dbReference>
<dbReference type="GO" id="GO:0008270">
    <property type="term" value="F:zinc ion binding"/>
    <property type="evidence" value="ECO:0007669"/>
    <property type="project" value="UniProtKB-KW"/>
</dbReference>
<evidence type="ECO:0000256" key="3">
    <source>
        <dbReference type="ARBA" id="ARBA00022737"/>
    </source>
</evidence>
<dbReference type="PANTHER" id="PTHR24394:SF0">
    <property type="entry name" value="ZINC FINGER AND BTB DOMAIN-CONTAINING PROTEIN 40"/>
    <property type="match status" value="1"/>
</dbReference>
<evidence type="ECO:0000256" key="1">
    <source>
        <dbReference type="ARBA" id="ARBA00004123"/>
    </source>
</evidence>
<evidence type="ECO:0000256" key="2">
    <source>
        <dbReference type="ARBA" id="ARBA00022723"/>
    </source>
</evidence>
<dbReference type="EMBL" id="JAFJMO010000007">
    <property type="protein sequence ID" value="KAJ8271345.1"/>
    <property type="molecule type" value="Genomic_DNA"/>
</dbReference>
<dbReference type="SUPFAM" id="SSF57667">
    <property type="entry name" value="beta-beta-alpha zinc fingers"/>
    <property type="match status" value="1"/>
</dbReference>
<evidence type="ECO:0000256" key="5">
    <source>
        <dbReference type="ARBA" id="ARBA00022833"/>
    </source>
</evidence>
<feature type="domain" description="C2H2-type" evidence="9">
    <location>
        <begin position="493"/>
        <end position="520"/>
    </location>
</feature>
<feature type="domain" description="C2H2-type" evidence="9">
    <location>
        <begin position="359"/>
        <end position="389"/>
    </location>
</feature>
<dbReference type="PROSITE" id="PS50157">
    <property type="entry name" value="ZINC_FINGER_C2H2_2"/>
    <property type="match status" value="2"/>
</dbReference>
<comment type="subcellular location">
    <subcellularLocation>
        <location evidence="1">Nucleus</location>
    </subcellularLocation>
</comment>
<proteinExistence type="predicted"/>
<reference evidence="10" key="1">
    <citation type="journal article" date="2023" name="Science">
        <title>Genome structures resolve the early diversification of teleost fishes.</title>
        <authorList>
            <person name="Parey E."/>
            <person name="Louis A."/>
            <person name="Montfort J."/>
            <person name="Bouchez O."/>
            <person name="Roques C."/>
            <person name="Iampietro C."/>
            <person name="Lluch J."/>
            <person name="Castinel A."/>
            <person name="Donnadieu C."/>
            <person name="Desvignes T."/>
            <person name="Floi Bucao C."/>
            <person name="Jouanno E."/>
            <person name="Wen M."/>
            <person name="Mejri S."/>
            <person name="Dirks R."/>
            <person name="Jansen H."/>
            <person name="Henkel C."/>
            <person name="Chen W.J."/>
            <person name="Zahm M."/>
            <person name="Cabau C."/>
            <person name="Klopp C."/>
            <person name="Thompson A.W."/>
            <person name="Robinson-Rechavi M."/>
            <person name="Braasch I."/>
            <person name="Lecointre G."/>
            <person name="Bobe J."/>
            <person name="Postlethwait J.H."/>
            <person name="Berthelot C."/>
            <person name="Roest Crollius H."/>
            <person name="Guiguen Y."/>
        </authorList>
    </citation>
    <scope>NUCLEOTIDE SEQUENCE</scope>
    <source>
        <strain evidence="10">Concon-B</strain>
    </source>
</reference>
<accession>A0A9Q1DHX3</accession>
<feature type="compositionally biased region" description="Polar residues" evidence="8">
    <location>
        <begin position="339"/>
        <end position="349"/>
    </location>
</feature>
<feature type="compositionally biased region" description="Basic and acidic residues" evidence="8">
    <location>
        <begin position="205"/>
        <end position="218"/>
    </location>
</feature>
<evidence type="ECO:0000313" key="10">
    <source>
        <dbReference type="EMBL" id="KAJ8271345.1"/>
    </source>
</evidence>
<comment type="caution">
    <text evidence="10">The sequence shown here is derived from an EMBL/GenBank/DDBJ whole genome shotgun (WGS) entry which is preliminary data.</text>
</comment>
<dbReference type="PROSITE" id="PS00028">
    <property type="entry name" value="ZINC_FINGER_C2H2_1"/>
    <property type="match status" value="1"/>
</dbReference>
<gene>
    <name evidence="10" type="ORF">COCON_G00102040</name>
</gene>
<dbReference type="AlphaFoldDB" id="A0A9Q1DHX3"/>
<feature type="compositionally biased region" description="Polar residues" evidence="8">
    <location>
        <begin position="165"/>
        <end position="179"/>
    </location>
</feature>
<evidence type="ECO:0000256" key="8">
    <source>
        <dbReference type="SAM" id="MobiDB-lite"/>
    </source>
</evidence>
<dbReference type="GO" id="GO:0000981">
    <property type="term" value="F:DNA-binding transcription factor activity, RNA polymerase II-specific"/>
    <property type="evidence" value="ECO:0007669"/>
    <property type="project" value="TreeGrafter"/>
</dbReference>
<dbReference type="PANTHER" id="PTHR24394">
    <property type="entry name" value="ZINC FINGER PROTEIN"/>
    <property type="match status" value="1"/>
</dbReference>
<sequence length="528" mass="58311">MSICAFKVQVASIMEVLAKTAVAEITELINYGSAVLRREMCRSERENEALKTKLLLVEGELRDVRGNEEGTPGISLNLSFQVQLCDEFREAQRPNVPGNGRISSAEMVLSERLRTHPARDDQNVHVEKIEDRPVALDIKREPVDGEQDWSESLPLSEDRLEEDPTSSQSQAEQKISTSGAAAANGGEGPLCKEEEQHMPLCSAGDPEKELQAELKQEPEEQPLTPTLPLPVDLGLELQSVWSEATSSGTIPEKQRRRRRCSTLRDAQLDDTTSPKRYRASRRLRSEKDEGSASYLEQKQNGRPLYKECSNGPPDDFSQEMSFLLGSPGECDGSAPCEASSDTSTGTKSPCRTEGQEEEFVCTRCGKTFPDALELKTHEQEEELHMQPCPAGDPKKELQAELKQEPEEHPLTPTLPLLESTDLGLELQAVWSEANSLEISQNKNRPGARTLEHGDTSLDDNFSPPHGSAPCAASSDTSAEAKSPYRTEGQEEEFICTRCGKTFLDALELKTHEVQHSAGKRFSCSECGK</sequence>